<evidence type="ECO:0000259" key="3">
    <source>
        <dbReference type="SMART" id="SM00910"/>
    </source>
</evidence>
<dbReference type="GO" id="GO:0003677">
    <property type="term" value="F:DNA binding"/>
    <property type="evidence" value="ECO:0007669"/>
    <property type="project" value="UniProtKB-KW"/>
</dbReference>
<comment type="caution">
    <text evidence="4">The sequence shown here is derived from an EMBL/GenBank/DDBJ whole genome shotgun (WGS) entry which is preliminary data.</text>
</comment>
<dbReference type="SMART" id="SM00910">
    <property type="entry name" value="HIRAN"/>
    <property type="match status" value="1"/>
</dbReference>
<evidence type="ECO:0000313" key="5">
    <source>
        <dbReference type="Proteomes" id="UP000267430"/>
    </source>
</evidence>
<gene>
    <name evidence="4" type="ORF">ELQ35_15425</name>
</gene>
<dbReference type="Pfam" id="PF08797">
    <property type="entry name" value="HIRAN"/>
    <property type="match status" value="1"/>
</dbReference>
<accession>A0A3S0TZ45</accession>
<keyword evidence="1" id="KW-0479">Metal-binding</keyword>
<dbReference type="Gene3D" id="3.30.70.2330">
    <property type="match status" value="1"/>
</dbReference>
<name>A0A3S0TZ45_9BACI</name>
<sequence>MRKRPFELWLIWQNVETRQRYHVGRLLHEDGIYTFSYETNGYRRKLAEAMDNGYRPHLAFPDTNKTYTSRNLFGPFARRLPDPRRPDYPSVLRELGLSSECTEMDILRATGGILATDSYEFVSPILVENNLFDLDFFVAGWRYYNGDQVIDQLQVGDRVEFSLDPENDHDNKAIVVMSVNGEKLGFIPAFYSGWMYEVIEKKCNYQAKVWAVHPQAVPHRKVSISITGEVSQFMNIQELLNDKEELRLVLC</sequence>
<dbReference type="RefSeq" id="WP_126865774.1">
    <property type="nucleotide sequence ID" value="NZ_JAUSTX010000017.1"/>
</dbReference>
<evidence type="ECO:0000313" key="4">
    <source>
        <dbReference type="EMBL" id="RUQ27556.1"/>
    </source>
</evidence>
<dbReference type="OrthoDB" id="46144at2"/>
<evidence type="ECO:0000256" key="2">
    <source>
        <dbReference type="ARBA" id="ARBA00022801"/>
    </source>
</evidence>
<dbReference type="GO" id="GO:0016818">
    <property type="term" value="F:hydrolase activity, acting on acid anhydrides, in phosphorus-containing anhydrides"/>
    <property type="evidence" value="ECO:0007669"/>
    <property type="project" value="InterPro"/>
</dbReference>
<feature type="domain" description="HIRAN" evidence="3">
    <location>
        <begin position="131"/>
        <end position="230"/>
    </location>
</feature>
<reference evidence="4 5" key="1">
    <citation type="submission" date="2018-12" db="EMBL/GenBank/DDBJ databases">
        <title>Bacillus chawlae sp. nov., Bacillus glennii sp. nov., and Bacillus saganii sp. nov. Isolated from the Vehicle Assembly Building at Kennedy Space Center where the Viking Spacecraft were Assembled.</title>
        <authorList>
            <person name="Seuylemezian A."/>
            <person name="Vaishampayan P."/>
        </authorList>
    </citation>
    <scope>NUCLEOTIDE SEQUENCE [LARGE SCALE GENOMIC DNA]</scope>
    <source>
        <strain evidence="4 5">L5</strain>
    </source>
</reference>
<dbReference type="Proteomes" id="UP000267430">
    <property type="component" value="Unassembled WGS sequence"/>
</dbReference>
<organism evidence="4 5">
    <name type="scientific">Peribacillus cavernae</name>
    <dbReference type="NCBI Taxonomy" id="1674310"/>
    <lineage>
        <taxon>Bacteria</taxon>
        <taxon>Bacillati</taxon>
        <taxon>Bacillota</taxon>
        <taxon>Bacilli</taxon>
        <taxon>Bacillales</taxon>
        <taxon>Bacillaceae</taxon>
        <taxon>Peribacillus</taxon>
    </lineage>
</organism>
<protein>
    <submittedName>
        <fullName evidence="4">DNA-binding protein</fullName>
    </submittedName>
</protein>
<keyword evidence="4" id="KW-0238">DNA-binding</keyword>
<dbReference type="AlphaFoldDB" id="A0A3S0TZ45"/>
<dbReference type="GO" id="GO:0008270">
    <property type="term" value="F:zinc ion binding"/>
    <property type="evidence" value="ECO:0007669"/>
    <property type="project" value="InterPro"/>
</dbReference>
<dbReference type="InterPro" id="IPR014905">
    <property type="entry name" value="HIRAN"/>
</dbReference>
<evidence type="ECO:0000256" key="1">
    <source>
        <dbReference type="ARBA" id="ARBA00022723"/>
    </source>
</evidence>
<dbReference type="EMBL" id="RYZZ01000023">
    <property type="protein sequence ID" value="RUQ27556.1"/>
    <property type="molecule type" value="Genomic_DNA"/>
</dbReference>
<proteinExistence type="predicted"/>
<keyword evidence="2" id="KW-0378">Hydrolase</keyword>
<keyword evidence="5" id="KW-1185">Reference proteome</keyword>